<dbReference type="PANTHER" id="PTHR30217">
    <property type="entry name" value="PEPTIDASE U32 FAMILY"/>
    <property type="match status" value="1"/>
</dbReference>
<dbReference type="EMBL" id="VSSQ01001470">
    <property type="protein sequence ID" value="MPM08615.1"/>
    <property type="molecule type" value="Genomic_DNA"/>
</dbReference>
<dbReference type="InterPro" id="IPR020988">
    <property type="entry name" value="Pept_U32_collagenase"/>
</dbReference>
<proteinExistence type="predicted"/>
<feature type="domain" description="Peptidase U32 collagenase" evidence="1">
    <location>
        <begin position="379"/>
        <end position="492"/>
    </location>
</feature>
<evidence type="ECO:0000313" key="2">
    <source>
        <dbReference type="EMBL" id="MPM08615.1"/>
    </source>
</evidence>
<gene>
    <name evidence="2" type="primary">ydcP_5</name>
    <name evidence="2" type="ORF">SDC9_54929</name>
</gene>
<dbReference type="InterPro" id="IPR001539">
    <property type="entry name" value="Peptidase_U32"/>
</dbReference>
<keyword evidence="2" id="KW-0378">Hydrolase</keyword>
<dbReference type="GO" id="GO:0008233">
    <property type="term" value="F:peptidase activity"/>
    <property type="evidence" value="ECO:0007669"/>
    <property type="project" value="UniProtKB-KW"/>
</dbReference>
<comment type="caution">
    <text evidence="2">The sequence shown here is derived from an EMBL/GenBank/DDBJ whole genome shotgun (WGS) entry which is preliminary data.</text>
</comment>
<sequence length="611" mass="68145">MNPTLIELLSPARDAEHGIAAINTGADAVYIGAPKFGARSAAGNSIAEIEKLCIHAHRFHAKVYAALNTILFDDELAEAERMIHAIYNAGADALIVQDMGILEMDLPPIQLHASTQAHNFDVRRIKFLQDIGFSRAIIARELSLEQIREIKSQISFGLEAFVHGALCVSFSGQCYMSAFHGHRSGNRGECAQPCRLNYDIMGQNNRIVDSGVNALSIRDMNRSAHLAEMIAAGVTSFKIEGRLKDMNYVRNITSYYRRKLDEIIDANEKLGRVALGRCTPDFEPDPEKSFNRGFTEYFLHGRTEKISAHTSKSLGKRLGQVSESGWNFIKIAGAPEISNGDGLCWFDQNGALKGFAVQTTDHGKIYSDNAIDVTQGTVIYRNLDTVFNHRIAAAGPARRIPVNIVFSETESGVDLNISTEDGKYSLIRNFQTEKNIARDAVKAADTIKTQLCKTGSTFYDVVGFELKWGSPLFFPIGELNRIRREAFEAFDQLLNSEYHREENTVVVNDVPYFENEAGFALNVSNALAEQFYKRHGVVKISPAFELADDNRGKNLMTTKLCLRYEYNCCPVFQKADADREPQFLILGNNKFRLDYDCKSCVMKISDAGSYD</sequence>
<dbReference type="GO" id="GO:0006508">
    <property type="term" value="P:proteolysis"/>
    <property type="evidence" value="ECO:0007669"/>
    <property type="project" value="UniProtKB-KW"/>
</dbReference>
<dbReference type="PANTHER" id="PTHR30217:SF10">
    <property type="entry name" value="23S RRNA 5-HYDROXYCYTIDINE C2501 SYNTHASE"/>
    <property type="match status" value="1"/>
</dbReference>
<dbReference type="Pfam" id="PF12392">
    <property type="entry name" value="DUF3656"/>
    <property type="match status" value="1"/>
</dbReference>
<reference evidence="2" key="1">
    <citation type="submission" date="2019-08" db="EMBL/GenBank/DDBJ databases">
        <authorList>
            <person name="Kucharzyk K."/>
            <person name="Murdoch R.W."/>
            <person name="Higgins S."/>
            <person name="Loffler F."/>
        </authorList>
    </citation>
    <scope>NUCLEOTIDE SEQUENCE</scope>
</reference>
<protein>
    <submittedName>
        <fullName evidence="2">Putative protease YdcP</fullName>
        <ecNumber evidence="2">3.4.-.-</ecNumber>
    </submittedName>
</protein>
<dbReference type="PROSITE" id="PS01276">
    <property type="entry name" value="PEPTIDASE_U32"/>
    <property type="match status" value="1"/>
</dbReference>
<evidence type="ECO:0000259" key="1">
    <source>
        <dbReference type="Pfam" id="PF12392"/>
    </source>
</evidence>
<dbReference type="EC" id="3.4.-.-" evidence="2"/>
<dbReference type="Pfam" id="PF01136">
    <property type="entry name" value="Peptidase_U32"/>
    <property type="match status" value="1"/>
</dbReference>
<organism evidence="2">
    <name type="scientific">bioreactor metagenome</name>
    <dbReference type="NCBI Taxonomy" id="1076179"/>
    <lineage>
        <taxon>unclassified sequences</taxon>
        <taxon>metagenomes</taxon>
        <taxon>ecological metagenomes</taxon>
    </lineage>
</organism>
<accession>A0A644WXG7</accession>
<dbReference type="AlphaFoldDB" id="A0A644WXG7"/>
<name>A0A644WXG7_9ZZZZ</name>
<dbReference type="InterPro" id="IPR051454">
    <property type="entry name" value="RNA/ubiquinone_mod_enzymes"/>
</dbReference>
<keyword evidence="2" id="KW-0645">Protease</keyword>